<dbReference type="PANTHER" id="PTHR47926">
    <property type="entry name" value="PENTATRICOPEPTIDE REPEAT-CONTAINING PROTEIN"/>
    <property type="match status" value="1"/>
</dbReference>
<feature type="repeat" description="PPR" evidence="2">
    <location>
        <begin position="397"/>
        <end position="431"/>
    </location>
</feature>
<dbReference type="SUPFAM" id="SSF81901">
    <property type="entry name" value="HCP-like"/>
    <property type="match status" value="1"/>
</dbReference>
<evidence type="ECO:0000256" key="2">
    <source>
        <dbReference type="PROSITE-ProRule" id="PRU00708"/>
    </source>
</evidence>
<dbReference type="EMBL" id="JABFUD020000013">
    <property type="protein sequence ID" value="KAI5071883.1"/>
    <property type="molecule type" value="Genomic_DNA"/>
</dbReference>
<keyword evidence="4" id="KW-1185">Reference proteome</keyword>
<dbReference type="PROSITE" id="PS51375">
    <property type="entry name" value="PPR"/>
    <property type="match status" value="6"/>
</dbReference>
<organism evidence="3 4">
    <name type="scientific">Adiantum capillus-veneris</name>
    <name type="common">Maidenhair fern</name>
    <dbReference type="NCBI Taxonomy" id="13818"/>
    <lineage>
        <taxon>Eukaryota</taxon>
        <taxon>Viridiplantae</taxon>
        <taxon>Streptophyta</taxon>
        <taxon>Embryophyta</taxon>
        <taxon>Tracheophyta</taxon>
        <taxon>Polypodiopsida</taxon>
        <taxon>Polypodiidae</taxon>
        <taxon>Polypodiales</taxon>
        <taxon>Pteridineae</taxon>
        <taxon>Pteridaceae</taxon>
        <taxon>Vittarioideae</taxon>
        <taxon>Adiantum</taxon>
    </lineage>
</organism>
<dbReference type="FunFam" id="1.25.40.10:FF:000031">
    <property type="entry name" value="Pentatricopeptide repeat-containing protein mitochondrial"/>
    <property type="match status" value="3"/>
</dbReference>
<dbReference type="GO" id="GO:0003723">
    <property type="term" value="F:RNA binding"/>
    <property type="evidence" value="ECO:0007669"/>
    <property type="project" value="InterPro"/>
</dbReference>
<dbReference type="PANTHER" id="PTHR47926:SF382">
    <property type="entry name" value="PENTACOTRIPEPTIDE-REPEAT REGION OF PRORP DOMAIN-CONTAINING PROTEIN"/>
    <property type="match status" value="1"/>
</dbReference>
<dbReference type="Gene3D" id="1.25.40.10">
    <property type="entry name" value="Tetratricopeptide repeat domain"/>
    <property type="match status" value="5"/>
</dbReference>
<dbReference type="OrthoDB" id="509099at2759"/>
<sequence>METLASCPPVQVTADNFSVSNEPTQWKEHLRDPYRSWDSLSNTANPNSPVFTHKLPADFPQLYAPCDSHWLKEGMLNIQILEEAPMTRIVPPHLVAMKLHKLQLGDSWKKLRMERILSSLEEGSLTSHEDMAYIVKQCRKQKNVNHAKRIHAYMQKSGLEAHPLLGNHLILLLVDVGNMCDAQYLFDHLTYPNEDSWNALIIGYVKCGDPQQALCLYQRMCQSTSIHLDEHIIVSLIGACAKLKDLKCGQKLHKDASTNGLLLNDGLVGNALVDMYAKCGSFSKAHDVFDKLPSRNVVSWTTLIAGYAEHGQGEKALKCFEQMRQEGVHPNAITFLCSLKACGIAKASDKGRELHEEIAQSGLEKDLVVGSTLVDMYAKCGLLSKSHEVLSQLHGRNVVSWNALIAGYAEYGPGEQALVCFRQMQYDGLSPDAATFVCSLKACVSIGDTDKGRELHAEAARAGFEGDLLVGSTLVDLYAKCGSLIEAHEVFNKLPVRNVVSWTALIAGYAEYGQGREALILFEKMQHEGISPNAVTFVCSLKACGSIGASYQGQDLHAKAISKGLDSHLLVGSALVDMYAKCGLIEKAQEVFDQLPTHNVVTWTALIAGFVESGHGEDALLQLEKMQEEGISPNAATFVCSLKACGNLGFTDRGRELHIDIARKGLEKDPLVGSTLVDMYANCGTMETAQEVFDKLRGQSVISWNVLMAGYGQFGESENLFDTFDKMVGKGVKPNFVTFVNVLNACSHAGLVEKGQSFFEVMSKDFGIVPTVEHQSCMVDLLGRAGQLDNAVGIVKKMQIHPDVLVVWRIILGACQKWGNMELGKEAFLHAVGMDEKGGSAYVCMSNICADYDLQDWSSADESSAWKSFGFSW</sequence>
<evidence type="ECO:0008006" key="5">
    <source>
        <dbReference type="Google" id="ProtNLM"/>
    </source>
</evidence>
<dbReference type="InterPro" id="IPR011990">
    <property type="entry name" value="TPR-like_helical_dom_sf"/>
</dbReference>
<evidence type="ECO:0000313" key="3">
    <source>
        <dbReference type="EMBL" id="KAI5071883.1"/>
    </source>
</evidence>
<dbReference type="InterPro" id="IPR046960">
    <property type="entry name" value="PPR_At4g14850-like_plant"/>
</dbReference>
<feature type="repeat" description="PPR" evidence="2">
    <location>
        <begin position="296"/>
        <end position="330"/>
    </location>
</feature>
<feature type="repeat" description="PPR" evidence="2">
    <location>
        <begin position="599"/>
        <end position="633"/>
    </location>
</feature>
<dbReference type="NCBIfam" id="TIGR00756">
    <property type="entry name" value="PPR"/>
    <property type="match status" value="7"/>
</dbReference>
<gene>
    <name evidence="3" type="ORF">GOP47_0014134</name>
</gene>
<dbReference type="InterPro" id="IPR002885">
    <property type="entry name" value="PPR_rpt"/>
</dbReference>
<dbReference type="GO" id="GO:0009451">
    <property type="term" value="P:RNA modification"/>
    <property type="evidence" value="ECO:0007669"/>
    <property type="project" value="InterPro"/>
</dbReference>
<name>A0A9D4UR50_ADICA</name>
<reference evidence="3" key="1">
    <citation type="submission" date="2021-01" db="EMBL/GenBank/DDBJ databases">
        <title>Adiantum capillus-veneris genome.</title>
        <authorList>
            <person name="Fang Y."/>
            <person name="Liao Q."/>
        </authorList>
    </citation>
    <scope>NUCLEOTIDE SEQUENCE</scope>
    <source>
        <strain evidence="3">H3</strain>
        <tissue evidence="3">Leaf</tissue>
    </source>
</reference>
<evidence type="ECO:0000256" key="1">
    <source>
        <dbReference type="ARBA" id="ARBA00022737"/>
    </source>
</evidence>
<keyword evidence="1" id="KW-0677">Repeat</keyword>
<dbReference type="Proteomes" id="UP000886520">
    <property type="component" value="Chromosome 13"/>
</dbReference>
<dbReference type="AlphaFoldDB" id="A0A9D4UR50"/>
<feature type="repeat" description="PPR" evidence="2">
    <location>
        <begin position="498"/>
        <end position="532"/>
    </location>
</feature>
<dbReference type="FunFam" id="1.25.40.10:FF:000090">
    <property type="entry name" value="Pentatricopeptide repeat-containing protein, chloroplastic"/>
    <property type="match status" value="1"/>
</dbReference>
<comment type="caution">
    <text evidence="3">The sequence shown here is derived from an EMBL/GenBank/DDBJ whole genome shotgun (WGS) entry which is preliminary data.</text>
</comment>
<evidence type="ECO:0000313" key="4">
    <source>
        <dbReference type="Proteomes" id="UP000886520"/>
    </source>
</evidence>
<feature type="repeat" description="PPR" evidence="2">
    <location>
        <begin position="700"/>
        <end position="734"/>
    </location>
</feature>
<accession>A0A9D4UR50</accession>
<feature type="repeat" description="PPR" evidence="2">
    <location>
        <begin position="193"/>
        <end position="223"/>
    </location>
</feature>
<dbReference type="FunFam" id="1.25.40.10:FF:000344">
    <property type="entry name" value="Pentatricopeptide repeat-containing protein"/>
    <property type="match status" value="1"/>
</dbReference>
<protein>
    <recommendedName>
        <fullName evidence="5">Pentatricopeptide repeat-containing protein</fullName>
    </recommendedName>
</protein>
<dbReference type="Pfam" id="PF01535">
    <property type="entry name" value="PPR"/>
    <property type="match status" value="4"/>
</dbReference>
<dbReference type="Pfam" id="PF13041">
    <property type="entry name" value="PPR_2"/>
    <property type="match status" value="5"/>
</dbReference>
<proteinExistence type="predicted"/>